<feature type="compositionally biased region" description="Basic and acidic residues" evidence="1">
    <location>
        <begin position="284"/>
        <end position="301"/>
    </location>
</feature>
<reference evidence="6" key="1">
    <citation type="submission" date="2022-07" db="EMBL/GenBank/DDBJ databases">
        <title>Draft genome sequence of Zalerion maritima ATCC 34329, a (micro)plastics degrading marine fungus.</title>
        <authorList>
            <person name="Paco A."/>
            <person name="Goncalves M.F.M."/>
            <person name="Rocha-Santos T.A.P."/>
            <person name="Alves A."/>
        </authorList>
    </citation>
    <scope>NUCLEOTIDE SEQUENCE</scope>
    <source>
        <strain evidence="6">ATCC 34329</strain>
    </source>
</reference>
<evidence type="ECO:0000259" key="4">
    <source>
        <dbReference type="Pfam" id="PF20777"/>
    </source>
</evidence>
<feature type="region of interest" description="Disordered" evidence="1">
    <location>
        <begin position="94"/>
        <end position="304"/>
    </location>
</feature>
<dbReference type="Pfam" id="PF20778">
    <property type="entry name" value="SLS1_C"/>
    <property type="match status" value="1"/>
</dbReference>
<feature type="compositionally biased region" description="Basic and acidic residues" evidence="1">
    <location>
        <begin position="170"/>
        <end position="198"/>
    </location>
</feature>
<feature type="domain" description="SLS1 second KH" evidence="4">
    <location>
        <begin position="516"/>
        <end position="571"/>
    </location>
</feature>
<dbReference type="Pfam" id="PF20777">
    <property type="entry name" value="KH_SLS1_2"/>
    <property type="match status" value="1"/>
</dbReference>
<evidence type="ECO:0000313" key="7">
    <source>
        <dbReference type="Proteomes" id="UP001201980"/>
    </source>
</evidence>
<dbReference type="EMBL" id="JAKWBI020000172">
    <property type="protein sequence ID" value="KAJ2900490.1"/>
    <property type="molecule type" value="Genomic_DNA"/>
</dbReference>
<feature type="domain" description="SLS1 first KH" evidence="2">
    <location>
        <begin position="435"/>
        <end position="503"/>
    </location>
</feature>
<dbReference type="InterPro" id="IPR032741">
    <property type="entry name" value="Sls1_KH-1"/>
</dbReference>
<sequence>MISRTFLRRSSCPQCHNVLYRDRRPGRLFYPHHDDSAILAVSGLPSVANSLPAVLHGAVQRRHASTKNSKKSKKVEKPVIDPFLVHFQDLRSEDPSKWKSKSRKPPFNPDFNPFAVDEPSPPNPPSKSPIQSSVSAVPENVSSPTPSPSPISKTSESLTDLKLLGGADGAKNKDKEATVKTDRSVAAANREKSREKRTASKSGRVWKKTGRHLSASAEIAGTTTLGQPATALIIKDRDRTPVPKKKKKKAKSKKSEQKANKNEEETGRDEEVDGTKTKKGGRMIIHDDLASSPTTEEKDQASDNNLSSVATMIAQSQSSVTNEDIFKNINQLRPSEGQTELSRNQYNDLFNMLHKGFTRSQIEHYMHQFPVVAEDAIERPPWIVSFPQYAPDTKNIVKDVEQSRRLPNALSKKDALVVHIMTDLWDLSLPGSDDGYLDIRLRDAEFGLLLAGNQRALKFMARFYLTEGGRIEAFPESKTIRVVASKTKAYRILDEINSLLANTECKQIALSEVPKAATFEKMVKELGRLTNTYIQHDVKKKELWVHWINLSDRLDHLENLRDTVYRFLLSSFYKWPGSSSRLSLWPGERSGIKGHHYLEPEHDRSRWVWHRRLGRWVRWVRQIPTEKKGSGGELEPDVDQLQVPKEILVDGWEGDWGRTAHEYTSSGWSCTLQSTTQSTFGHVLIPKTMVAPEAPKPKFEAHANPRQLSPITPPIESLAGLRSSLRFDNVSLLLRFTPRQSRSSGQTNPANAPPLELTLKIVGQEVGQAASMRAILADRTSDILFPDAVVDARVFQNRYAEFKSSALASHRELQNFLSICQFNMQRGNLATPSTLQLPIPQRLFVNRASSRSSEAVPLDESSIRVDPSFEDELVDVEYIFSGMELRRAVHCMWIPGVHMIYTSIEAGKGGGHKAELSLSAQPVEKDVALDSSTPPTDVGDAFLRQVHKVAKGRGFPWLSSSELRV</sequence>
<comment type="caution">
    <text evidence="6">The sequence shown here is derived from an EMBL/GenBank/DDBJ whole genome shotgun (WGS) entry which is preliminary data.</text>
</comment>
<dbReference type="AlphaFoldDB" id="A0AAD5WSH7"/>
<evidence type="ECO:0000259" key="5">
    <source>
        <dbReference type="Pfam" id="PF20778"/>
    </source>
</evidence>
<accession>A0AAD5WSH7</accession>
<feature type="compositionally biased region" description="Basic and acidic residues" evidence="1">
    <location>
        <begin position="253"/>
        <end position="265"/>
    </location>
</feature>
<dbReference type="Pfam" id="PF20776">
    <property type="entry name" value="SLS1_N"/>
    <property type="match status" value="1"/>
</dbReference>
<dbReference type="Pfam" id="PF14611">
    <property type="entry name" value="KH_SLS1_1"/>
    <property type="match status" value="1"/>
</dbReference>
<dbReference type="InterPro" id="IPR048401">
    <property type="entry name" value="SLS1_C"/>
</dbReference>
<feature type="domain" description="SLS1 N-terminal" evidence="3">
    <location>
        <begin position="318"/>
        <end position="429"/>
    </location>
</feature>
<dbReference type="InterPro" id="IPR048748">
    <property type="entry name" value="SLS1_KH2"/>
</dbReference>
<evidence type="ECO:0000259" key="3">
    <source>
        <dbReference type="Pfam" id="PF20776"/>
    </source>
</evidence>
<protein>
    <submittedName>
        <fullName evidence="6">Uncharacterized protein</fullName>
    </submittedName>
</protein>
<proteinExistence type="predicted"/>
<gene>
    <name evidence="6" type="ORF">MKZ38_002444</name>
</gene>
<feature type="domain" description="SLS1 C-terminal" evidence="5">
    <location>
        <begin position="606"/>
        <end position="928"/>
    </location>
</feature>
<evidence type="ECO:0000313" key="6">
    <source>
        <dbReference type="EMBL" id="KAJ2900490.1"/>
    </source>
</evidence>
<evidence type="ECO:0000256" key="1">
    <source>
        <dbReference type="SAM" id="MobiDB-lite"/>
    </source>
</evidence>
<dbReference type="GO" id="GO:0005743">
    <property type="term" value="C:mitochondrial inner membrane"/>
    <property type="evidence" value="ECO:0007669"/>
    <property type="project" value="InterPro"/>
</dbReference>
<name>A0AAD5WSH7_9PEZI</name>
<feature type="compositionally biased region" description="Basic residues" evidence="1">
    <location>
        <begin position="242"/>
        <end position="252"/>
    </location>
</feature>
<evidence type="ECO:0000259" key="2">
    <source>
        <dbReference type="Pfam" id="PF14611"/>
    </source>
</evidence>
<dbReference type="InterPro" id="IPR048400">
    <property type="entry name" value="SLS1_N"/>
</dbReference>
<dbReference type="Proteomes" id="UP001201980">
    <property type="component" value="Unassembled WGS sequence"/>
</dbReference>
<organism evidence="6 7">
    <name type="scientific">Zalerion maritima</name>
    <dbReference type="NCBI Taxonomy" id="339359"/>
    <lineage>
        <taxon>Eukaryota</taxon>
        <taxon>Fungi</taxon>
        <taxon>Dikarya</taxon>
        <taxon>Ascomycota</taxon>
        <taxon>Pezizomycotina</taxon>
        <taxon>Sordariomycetes</taxon>
        <taxon>Lulworthiomycetidae</taxon>
        <taxon>Lulworthiales</taxon>
        <taxon>Lulworthiaceae</taxon>
        <taxon>Zalerion</taxon>
    </lineage>
</organism>
<keyword evidence="7" id="KW-1185">Reference proteome</keyword>